<comment type="caution">
    <text evidence="10">The sequence shown here is derived from an EMBL/GenBank/DDBJ whole genome shotgun (WGS) entry which is preliminary data.</text>
</comment>
<evidence type="ECO:0000256" key="8">
    <source>
        <dbReference type="SAM" id="Phobius"/>
    </source>
</evidence>
<dbReference type="GO" id="GO:0005518">
    <property type="term" value="F:collagen binding"/>
    <property type="evidence" value="ECO:0007669"/>
    <property type="project" value="InterPro"/>
</dbReference>
<dbReference type="PROSITE" id="PS50847">
    <property type="entry name" value="GRAM_POS_ANCHORING"/>
    <property type="match status" value="1"/>
</dbReference>
<dbReference type="PATRIC" id="fig|1395513.3.peg.1853"/>
<evidence type="ECO:0000259" key="9">
    <source>
        <dbReference type="PROSITE" id="PS50847"/>
    </source>
</evidence>
<dbReference type="InterPro" id="IPR019931">
    <property type="entry name" value="LPXTG_anchor"/>
</dbReference>
<dbReference type="InterPro" id="IPR008456">
    <property type="entry name" value="Collagen-bd_dom"/>
</dbReference>
<evidence type="ECO:0000256" key="3">
    <source>
        <dbReference type="ARBA" id="ARBA00022512"/>
    </source>
</evidence>
<dbReference type="InterPro" id="IPR008966">
    <property type="entry name" value="Adhesion_dom_sf"/>
</dbReference>
<organism evidence="10 11">
    <name type="scientific">Sporolactobacillus laevolacticus DSM 442</name>
    <dbReference type="NCBI Taxonomy" id="1395513"/>
    <lineage>
        <taxon>Bacteria</taxon>
        <taxon>Bacillati</taxon>
        <taxon>Bacillota</taxon>
        <taxon>Bacilli</taxon>
        <taxon>Bacillales</taxon>
        <taxon>Sporolactobacillaceae</taxon>
        <taxon>Sporolactobacillus</taxon>
    </lineage>
</organism>
<evidence type="ECO:0000256" key="4">
    <source>
        <dbReference type="ARBA" id="ARBA00022525"/>
    </source>
</evidence>
<evidence type="ECO:0000256" key="7">
    <source>
        <dbReference type="SAM" id="MobiDB-lite"/>
    </source>
</evidence>
<dbReference type="Gene3D" id="2.60.40.10">
    <property type="entry name" value="Immunoglobulins"/>
    <property type="match status" value="11"/>
</dbReference>
<dbReference type="Gene3D" id="2.60.40.740">
    <property type="match status" value="5"/>
</dbReference>
<feature type="compositionally biased region" description="Low complexity" evidence="7">
    <location>
        <begin position="251"/>
        <end position="268"/>
    </location>
</feature>
<gene>
    <name evidence="10" type="ORF">P343_09185</name>
</gene>
<dbReference type="Proteomes" id="UP000018296">
    <property type="component" value="Unassembled WGS sequence"/>
</dbReference>
<dbReference type="Pfam" id="PF05737">
    <property type="entry name" value="Collagen_bind"/>
    <property type="match status" value="4"/>
</dbReference>
<keyword evidence="6" id="KW-0572">Peptidoglycan-anchor</keyword>
<dbReference type="InterPro" id="IPR041033">
    <property type="entry name" value="SpaA_PFL_dom_1"/>
</dbReference>
<keyword evidence="3" id="KW-0134">Cell wall</keyword>
<dbReference type="EMBL" id="AWTC01000008">
    <property type="protein sequence ID" value="EST11970.1"/>
    <property type="molecule type" value="Genomic_DNA"/>
</dbReference>
<accession>V6IXE9</accession>
<dbReference type="Pfam" id="PF17802">
    <property type="entry name" value="SpaA"/>
    <property type="match status" value="11"/>
</dbReference>
<dbReference type="SUPFAM" id="SSF49401">
    <property type="entry name" value="Bacterial adhesins"/>
    <property type="match status" value="7"/>
</dbReference>
<keyword evidence="11" id="KW-1185">Reference proteome</keyword>
<reference evidence="10 11" key="1">
    <citation type="journal article" date="2013" name="Genome Announc.">
        <title>Genome Sequence of Sporolactobacillus laevolacticus DSM442, an Efficient Polymer-Grade D-Lactate Producer from Agricultural Waste Cottonseed as a Nitrogen Source.</title>
        <authorList>
            <person name="Wang H."/>
            <person name="Wang L."/>
            <person name="Ju J."/>
            <person name="Yu B."/>
            <person name="Ma Y."/>
        </authorList>
    </citation>
    <scope>NUCLEOTIDE SEQUENCE [LARGE SCALE GENOMIC DNA]</scope>
    <source>
        <strain evidence="10 11">DSM 442</strain>
    </source>
</reference>
<dbReference type="PANTHER" id="PTHR36108">
    <property type="entry name" value="COLOSSIN-B-RELATED"/>
    <property type="match status" value="1"/>
</dbReference>
<evidence type="ECO:0000256" key="2">
    <source>
        <dbReference type="ARBA" id="ARBA00007257"/>
    </source>
</evidence>
<keyword evidence="8" id="KW-1133">Transmembrane helix</keyword>
<feature type="transmembrane region" description="Helical" evidence="8">
    <location>
        <begin position="2337"/>
        <end position="2356"/>
    </location>
</feature>
<name>V6IXE9_9BACL</name>
<feature type="region of interest" description="Disordered" evidence="7">
    <location>
        <begin position="215"/>
        <end position="271"/>
    </location>
</feature>
<comment type="similarity">
    <text evidence="2">Belongs to the serine-aspartate repeat-containing protein (SDr) family.</text>
</comment>
<keyword evidence="4" id="KW-0964">Secreted</keyword>
<dbReference type="STRING" id="1395513.P343_09185"/>
<evidence type="ECO:0000256" key="5">
    <source>
        <dbReference type="ARBA" id="ARBA00022729"/>
    </source>
</evidence>
<feature type="compositionally biased region" description="Low complexity" evidence="7">
    <location>
        <begin position="221"/>
        <end position="243"/>
    </location>
</feature>
<dbReference type="Gene3D" id="2.60.40.1280">
    <property type="match status" value="2"/>
</dbReference>
<dbReference type="PANTHER" id="PTHR36108:SF13">
    <property type="entry name" value="COLOSSIN-B-RELATED"/>
    <property type="match status" value="1"/>
</dbReference>
<evidence type="ECO:0000256" key="1">
    <source>
        <dbReference type="ARBA" id="ARBA00004168"/>
    </source>
</evidence>
<dbReference type="GO" id="GO:0007155">
    <property type="term" value="P:cell adhesion"/>
    <property type="evidence" value="ECO:0007669"/>
    <property type="project" value="InterPro"/>
</dbReference>
<dbReference type="eggNOG" id="COG4932">
    <property type="taxonomic scope" value="Bacteria"/>
</dbReference>
<protein>
    <recommendedName>
        <fullName evidence="9">Gram-positive cocci surface proteins LPxTG domain-containing protein</fullName>
    </recommendedName>
</protein>
<dbReference type="SUPFAM" id="SSF49478">
    <property type="entry name" value="Cna protein B-type domain"/>
    <property type="match status" value="8"/>
</dbReference>
<dbReference type="InterPro" id="IPR013783">
    <property type="entry name" value="Ig-like_fold"/>
</dbReference>
<dbReference type="NCBIfam" id="TIGR01167">
    <property type="entry name" value="LPXTG_anchor"/>
    <property type="match status" value="1"/>
</dbReference>
<evidence type="ECO:0000313" key="10">
    <source>
        <dbReference type="EMBL" id="EST11970.1"/>
    </source>
</evidence>
<evidence type="ECO:0000256" key="6">
    <source>
        <dbReference type="ARBA" id="ARBA00023088"/>
    </source>
</evidence>
<dbReference type="Pfam" id="PF00746">
    <property type="entry name" value="Gram_pos_anchor"/>
    <property type="match status" value="1"/>
</dbReference>
<sequence>MRAKRLPLGLKKTKHNKMMKRLMVIALSLFVVFSQMSLSPLGKAFAEDGTTQQNNNQFFDAVKLTTGEGDSIKEVNAENPLKQGDAVNLDYSWTQKNGQQLSADQDVTIQIPSQFKVGTKDADGKYTTDITGDVKLADNTTVIGTYTVKASDSAADANQLIIHFANEKTQNLTGAVGEIVIPTVFNDEIKADQTTDSVDFDLGNGQKQTVDVAVKAEEQSEAQSSTSSSTGSTDSSATDSSSAAKEDQTKADSSSSDNTSNTSNSKTALSPAPKSALRSFVALAAPKEITQITFSEIKVTDANGNAWNSSNRPGLNSPAKIDMTWNISDSVDVQDGDYYQFDLPNQFAIYNTITGDLTTATGGSIGTFTITPDSNHIGTVKMVFNGVNADHSQIQGTLHVNTEFNQQEITGSTQQEITFPFEQPYTLTIPFKPSATMSSIDKQGKPWDGSTQTAFNATSIKWTVNINETESHLTNAKVTDPIPDGLSLDGSSVEIYPVTVNVDGSTTVGNTPIAANQYTLTTTGSNLEVDFKDPIDSAYQIRYTTNIDDKTKSPFVNTATLSSIENGNQPASATVAVTKGAHLTKSNTSYDPKTQTITWTVNYNGDNQTISKNNAILHDWFDNTQALVPGSINVYNATATSPTTFTRGSLVDISEYTVTDPTSTPHAGKNGFDLQFNQTINSAYQIVYQTKAVGLVTDNGNVNNTVAEGGTTGIGAGQAITQQNLIKHWDGTADYNGKKTTWTMTVNGNNYPMKNATITDTFDKGGLTLIPETLSINDKTSGEILINGKDYTVNPTANGFTITFLNGLGNGGTADYTNTTDSFTIMYSTSFDYKTLPAGVTTFPNTAVINWTGADNKTHTSSSSDTFTPDSYTQNDGYKNGTYNAVTKEITWKVGFNYNLRTIQTPIIKDPIQGNQQFENNSLEVHYMTLTGGSNGTDDGGTVPATDYDVAYPGDNGGTLQITFKNPINSPYYITYKTSLNGVVVNQTYPNTATLYDDQQKLVDLTGSVSPANGGTFATKTGAQGTGTDSENVNWTVTINPSQSTISNAVLTDVPTNNQIIDPDSFHLYKTTVAQDGTITQSAEELVKGTDYTVQVTDPDTNGNQQFKIVFTHRITEAYILAYKTIINAGNNAQLGNTATLNGDGVDLITKPTMNTVTVKFSSGSGTGSGVNGNLDVVKTDADTGTKLPGATFALYDSTGTKLLRTLTTDNNGEANFNNFKYGTYILKETKAPEGYVINPAYAGNGKAVQIGATSGSNPINTVTVTDQKFVGKVVLTKTDATQLGLKLGGAVFQLQDQNGNPISGYSNQTTDPINGQVTFDNLTPGDYQLVEITAPANYQLDATPHKFTVAVNQTTVIPLSAKDKINPGGVELDKVDGSTNNFITSSPAVFQLIDNSTNKAAVDADGNTITSEQLTTNNGKLIVTNLRPGDYTFKEISAPTGYLLNKETLTVHITAGQKAADNVLTFEDYQGSASLIKEDANSNALPGATFKVINTITNEDVLTGLISNSDGEVKAAGLKPGNYAFVETAAPKGYVKNTQLRPFTIETEATGEPITVDAGTLENGQGSVRFTKADESGNGLSGAIFKITDLQGHVIQGQDNLKSVDGGFVSAIGLAPGTYHFVETSAPDGYILNLDELEFTIDAEANGLPSIKVIPGQFVNYKGSAELNKVGSDNKPLSDAHFDLQKKNKDGSWTTIKSDLTTPADGKISVSDLNVGDYQFVETQASNGYLIHDPVGFTIVDKNNGKPAVVKVPITDQLNSVVLTKVDKNDTNAKLVGAEYKLVKKGTDEVVDKDINGNNLNSIWTTDEHGQFTVTGLPSGEYEFIETKAPDGYELDTTRIPFTVTNKDVQAQEITATDNLNETVLTKVDENDKNAVLTGAEFKIQDSNGKVVTKDITGKDLPATWTTDDKGQFTVKGLPEGSYQFIETKAPNGYQLDTTPIPFTVTKTGTKAVEITATDKLSEVVLTKVDKNDKDAVLKGAEFKLVDKDGNVVEKDATGKTLSKVWTTDEKGQFAVKGLPNGKYNFIETKAPNGYELDATPIPFEVTNQDTKAIPITATDKLNSVVLTKVDENDKGAVLAGAEFTLYDSNGKVVEKDANGKTLPSVWTTDEKGQFTVNGLAPGNYHFIETKAPKNYDLDTTPIPFQVTNTDIKVIPITATDKLTPGDVRLTKVDRNDKDAVLKGAEFKLTDSNGKTLKTGLTTDNSGQFVVKGLAPGKYFFIETKAPKNYALDETPIPFVIEKGQAKAVEITATDKPLEITRTLDGKPGATYNVVDKNGHIIARGVMADEEGNVNFKGLATGQYHLVLVRGVEAETQTSKKANAKGLPITGDTNDIMTMAAGALLLLGGGSLAIFSRRRRKN</sequence>
<comment type="subcellular location">
    <subcellularLocation>
        <location evidence="1">Secreted</location>
        <location evidence="1">Cell wall</location>
        <topology evidence="1">Peptidoglycan-anchor</topology>
    </subcellularLocation>
</comment>
<keyword evidence="5" id="KW-0732">Signal</keyword>
<feature type="domain" description="Gram-positive cocci surface proteins LPxTG" evidence="9">
    <location>
        <begin position="2328"/>
        <end position="2363"/>
    </location>
</feature>
<evidence type="ECO:0000313" key="11">
    <source>
        <dbReference type="Proteomes" id="UP000018296"/>
    </source>
</evidence>
<proteinExistence type="inferred from homology"/>
<keyword evidence="8" id="KW-0472">Membrane</keyword>
<dbReference type="InterPro" id="IPR011252">
    <property type="entry name" value="Fibrogen-bd_dom1"/>
</dbReference>
<keyword evidence="8" id="KW-0812">Transmembrane</keyword>